<organism evidence="2 3">
    <name type="scientific">Rhizophagus clarus</name>
    <dbReference type="NCBI Taxonomy" id="94130"/>
    <lineage>
        <taxon>Eukaryota</taxon>
        <taxon>Fungi</taxon>
        <taxon>Fungi incertae sedis</taxon>
        <taxon>Mucoromycota</taxon>
        <taxon>Glomeromycotina</taxon>
        <taxon>Glomeromycetes</taxon>
        <taxon>Glomerales</taxon>
        <taxon>Glomeraceae</taxon>
        <taxon>Rhizophagus</taxon>
    </lineage>
</organism>
<proteinExistence type="predicted"/>
<dbReference type="Gene3D" id="1.10.10.60">
    <property type="entry name" value="Homeodomain-like"/>
    <property type="match status" value="1"/>
</dbReference>
<dbReference type="OrthoDB" id="2354527at2759"/>
<keyword evidence="2" id="KW-0418">Kinase</keyword>
<sequence length="211" mass="25537">MVRNKNPLFNEEDNERIRNYMKEFGHYHNRFVRVSKLIPKYTPKQISNHWRNYLNPDLCHEPLGSYEKNFIIDWIHKRQKSRVNVFKKNFENFYHYENIINRNNGKNNILKQPRKYQQSNDIIPWKNVVRDLENQFNKRYSENKVRNFWNSRQKSILKKSRKQKQMQKTAEQKQVFILPATNKCPLPSNGQNDSSRISIASLLNDTSTCVF</sequence>
<feature type="domain" description="HTH myb-type" evidence="1">
    <location>
        <begin position="1"/>
        <end position="58"/>
    </location>
</feature>
<dbReference type="InterPro" id="IPR001005">
    <property type="entry name" value="SANT/Myb"/>
</dbReference>
<dbReference type="Pfam" id="PF13921">
    <property type="entry name" value="Myb_DNA-bind_6"/>
    <property type="match status" value="1"/>
</dbReference>
<dbReference type="PROSITE" id="PS51294">
    <property type="entry name" value="HTH_MYB"/>
    <property type="match status" value="1"/>
</dbReference>
<comment type="caution">
    <text evidence="2">The sequence shown here is derived from an EMBL/GenBank/DDBJ whole genome shotgun (WGS) entry which is preliminary data.</text>
</comment>
<accession>A0A8H3MIV7</accession>
<dbReference type="EMBL" id="BLAL01000324">
    <property type="protein sequence ID" value="GET03574.1"/>
    <property type="molecule type" value="Genomic_DNA"/>
</dbReference>
<keyword evidence="2" id="KW-0808">Transferase</keyword>
<gene>
    <name evidence="2" type="ORF">RCL2_002990800</name>
</gene>
<dbReference type="AlphaFoldDB" id="A0A8H3MIV7"/>
<dbReference type="SMART" id="SM00717">
    <property type="entry name" value="SANT"/>
    <property type="match status" value="1"/>
</dbReference>
<dbReference type="InterPro" id="IPR009057">
    <property type="entry name" value="Homeodomain-like_sf"/>
</dbReference>
<name>A0A8H3MIV7_9GLOM</name>
<dbReference type="CDD" id="cd00167">
    <property type="entry name" value="SANT"/>
    <property type="match status" value="1"/>
</dbReference>
<dbReference type="InterPro" id="IPR017930">
    <property type="entry name" value="Myb_dom"/>
</dbReference>
<protein>
    <submittedName>
        <fullName evidence="2">Kinase-like domain-containing protein</fullName>
    </submittedName>
</protein>
<evidence type="ECO:0000313" key="3">
    <source>
        <dbReference type="Proteomes" id="UP000615446"/>
    </source>
</evidence>
<evidence type="ECO:0000313" key="2">
    <source>
        <dbReference type="EMBL" id="GET03574.1"/>
    </source>
</evidence>
<reference evidence="2" key="1">
    <citation type="submission" date="2019-10" db="EMBL/GenBank/DDBJ databases">
        <title>Conservation and host-specific expression of non-tandemly repeated heterogenous ribosome RNA gene in arbuscular mycorrhizal fungi.</title>
        <authorList>
            <person name="Maeda T."/>
            <person name="Kobayashi Y."/>
            <person name="Nakagawa T."/>
            <person name="Ezawa T."/>
            <person name="Yamaguchi K."/>
            <person name="Bino T."/>
            <person name="Nishimoto Y."/>
            <person name="Shigenobu S."/>
            <person name="Kawaguchi M."/>
        </authorList>
    </citation>
    <scope>NUCLEOTIDE SEQUENCE</scope>
    <source>
        <strain evidence="2">HR1</strain>
    </source>
</reference>
<evidence type="ECO:0000259" key="1">
    <source>
        <dbReference type="PROSITE" id="PS51294"/>
    </source>
</evidence>
<dbReference type="SUPFAM" id="SSF46689">
    <property type="entry name" value="Homeodomain-like"/>
    <property type="match status" value="1"/>
</dbReference>
<dbReference type="GO" id="GO:0016301">
    <property type="term" value="F:kinase activity"/>
    <property type="evidence" value="ECO:0007669"/>
    <property type="project" value="UniProtKB-KW"/>
</dbReference>
<dbReference type="Proteomes" id="UP000615446">
    <property type="component" value="Unassembled WGS sequence"/>
</dbReference>